<dbReference type="AlphaFoldDB" id="N4UC11"/>
<accession>N4UC11</accession>
<gene>
    <name evidence="1" type="ORF">FOC1_g10013419</name>
</gene>
<name>N4UC11_FUSC1</name>
<evidence type="ECO:0000313" key="2">
    <source>
        <dbReference type="Proteomes" id="UP000016928"/>
    </source>
</evidence>
<dbReference type="HOGENOM" id="CLU_2320425_0_0_1"/>
<dbReference type="STRING" id="1229664.N4UC11"/>
<organism evidence="1 2">
    <name type="scientific">Fusarium oxysporum f. sp. cubense (strain race 1)</name>
    <name type="common">Panama disease fungus</name>
    <dbReference type="NCBI Taxonomy" id="1229664"/>
    <lineage>
        <taxon>Eukaryota</taxon>
        <taxon>Fungi</taxon>
        <taxon>Dikarya</taxon>
        <taxon>Ascomycota</taxon>
        <taxon>Pezizomycotina</taxon>
        <taxon>Sordariomycetes</taxon>
        <taxon>Hypocreomycetidae</taxon>
        <taxon>Hypocreales</taxon>
        <taxon>Nectriaceae</taxon>
        <taxon>Fusarium</taxon>
        <taxon>Fusarium oxysporum species complex</taxon>
    </lineage>
</organism>
<reference evidence="2" key="1">
    <citation type="submission" date="2012-09" db="EMBL/GenBank/DDBJ databases">
        <title>Genome sequencing and comparative transcriptomics of race 1 and race 4 of banana pathogen: Fusarium oxysporum f. sp. cubense.</title>
        <authorList>
            <person name="Fang X."/>
            <person name="Huang J."/>
        </authorList>
    </citation>
    <scope>NUCLEOTIDE SEQUENCE [LARGE SCALE GENOMIC DNA]</scope>
    <source>
        <strain evidence="2">race 1</strain>
    </source>
</reference>
<dbReference type="EMBL" id="KB730093">
    <property type="protein sequence ID" value="ENH72749.1"/>
    <property type="molecule type" value="Genomic_DNA"/>
</dbReference>
<dbReference type="VEuPathDB" id="FungiDB:FOC1_g10013419"/>
<evidence type="ECO:0000313" key="1">
    <source>
        <dbReference type="EMBL" id="ENH72749.1"/>
    </source>
</evidence>
<reference evidence="2" key="2">
    <citation type="journal article" date="2014" name="PLoS ONE">
        <title>Genome and Transcriptome Analysis of the Fungal Pathogen Fusarium oxysporum f. sp. cubense Causing Banana Vascular Wilt Disease.</title>
        <authorList>
            <person name="Guo L."/>
            <person name="Han L."/>
            <person name="Yang L."/>
            <person name="Zeng H."/>
            <person name="Fan D."/>
            <person name="Zhu Y."/>
            <person name="Feng Y."/>
            <person name="Wang G."/>
            <person name="Peng C."/>
            <person name="Jiang X."/>
            <person name="Zhou D."/>
            <person name="Ni P."/>
            <person name="Liang C."/>
            <person name="Liu L."/>
            <person name="Wang J."/>
            <person name="Mao C."/>
            <person name="Fang X."/>
            <person name="Peng M."/>
            <person name="Huang J."/>
        </authorList>
    </citation>
    <scope>NUCLEOTIDE SEQUENCE [LARGE SCALE GENOMIC DNA]</scope>
    <source>
        <strain evidence="2">race 1</strain>
    </source>
</reference>
<protein>
    <submittedName>
        <fullName evidence="1">Uncharacterized protein</fullName>
    </submittedName>
</protein>
<proteinExistence type="predicted"/>
<sequence>MAEDILAKNTTGVSVFSSMDGWKTAKFAGFIESIDRKLEPASVAISQTTAHELGDRIYSSVLFYDNKINPSMAGNRTDFALRDITGSVDSLLQANGFNM</sequence>
<dbReference type="Proteomes" id="UP000016928">
    <property type="component" value="Unassembled WGS sequence"/>
</dbReference>
<dbReference type="OrthoDB" id="4434395at2759"/>